<name>A0A7W9Q9S3_9ACTN</name>
<sequence>MRNSFPPQGAGGGRALAPDDGLMLAPGDRSTRAPGATDPIKAPGAPAAKAPGRAPAPAPAPLPVAGQSPAPVPAPSRSPATVRGAVRRALTAAVLAALALATTACGKEGSPPAKGPQPDELPRYRVAQGFELNDSATWRGAKRRGRLVVGAKEDQPYMGEKDPATGRYSGFDIEIAKMMAASLGFDPRRISFRTIASANRETALQNGQIDYYVGTYTINDLRKRQVGFAGPYYEAGQSLLVRDEENDIHGPGDLGGKKVCSAAGSTPLQRIEDDYPQADPVAYDAYSICVDNLLTYQVDAVTTDDTILMGYAAKAPDELKLAGRPFSKEPYGIGVPKRDTALRFALDDAIEAHQKNGDWNKAYDATLGLSGVPAPRAPAVNRYPAS</sequence>
<dbReference type="PANTHER" id="PTHR30085">
    <property type="entry name" value="AMINO ACID ABC TRANSPORTER PERMEASE"/>
    <property type="match status" value="1"/>
</dbReference>
<dbReference type="Pfam" id="PF00497">
    <property type="entry name" value="SBP_bac_3"/>
    <property type="match status" value="1"/>
</dbReference>
<feature type="domain" description="Solute-binding protein family 3/N-terminal" evidence="6">
    <location>
        <begin position="146"/>
        <end position="370"/>
    </location>
</feature>
<accession>A0A7W9Q9S3</accession>
<dbReference type="Proteomes" id="UP000588098">
    <property type="component" value="Unassembled WGS sequence"/>
</dbReference>
<comment type="caution">
    <text evidence="7">The sequence shown here is derived from an EMBL/GenBank/DDBJ whole genome shotgun (WGS) entry which is preliminary data.</text>
</comment>
<keyword evidence="2" id="KW-0813">Transport</keyword>
<dbReference type="InterPro" id="IPR018313">
    <property type="entry name" value="SBP_3_CS"/>
</dbReference>
<dbReference type="InterPro" id="IPR051455">
    <property type="entry name" value="Bact_solute-bind_prot3"/>
</dbReference>
<evidence type="ECO:0000256" key="1">
    <source>
        <dbReference type="ARBA" id="ARBA00010333"/>
    </source>
</evidence>
<evidence type="ECO:0000256" key="3">
    <source>
        <dbReference type="ARBA" id="ARBA00022729"/>
    </source>
</evidence>
<dbReference type="SUPFAM" id="SSF53850">
    <property type="entry name" value="Periplasmic binding protein-like II"/>
    <property type="match status" value="1"/>
</dbReference>
<dbReference type="PROSITE" id="PS01039">
    <property type="entry name" value="SBP_BACTERIAL_3"/>
    <property type="match status" value="1"/>
</dbReference>
<dbReference type="AlphaFoldDB" id="A0A7W9Q9S3"/>
<organism evidence="7 8">
    <name type="scientific">Streptomyces zagrosensis</name>
    <dbReference type="NCBI Taxonomy" id="1042984"/>
    <lineage>
        <taxon>Bacteria</taxon>
        <taxon>Bacillati</taxon>
        <taxon>Actinomycetota</taxon>
        <taxon>Actinomycetes</taxon>
        <taxon>Kitasatosporales</taxon>
        <taxon>Streptomycetaceae</taxon>
        <taxon>Streptomyces</taxon>
    </lineage>
</organism>
<evidence type="ECO:0000256" key="2">
    <source>
        <dbReference type="ARBA" id="ARBA00022448"/>
    </source>
</evidence>
<dbReference type="Gene3D" id="3.40.190.10">
    <property type="entry name" value="Periplasmic binding protein-like II"/>
    <property type="match status" value="2"/>
</dbReference>
<dbReference type="PANTHER" id="PTHR30085:SF6">
    <property type="entry name" value="ABC TRANSPORTER GLUTAMINE-BINDING PROTEIN GLNH"/>
    <property type="match status" value="1"/>
</dbReference>
<evidence type="ECO:0000313" key="7">
    <source>
        <dbReference type="EMBL" id="MBB5936251.1"/>
    </source>
</evidence>
<keyword evidence="8" id="KW-1185">Reference proteome</keyword>
<dbReference type="GO" id="GO:0006865">
    <property type="term" value="P:amino acid transport"/>
    <property type="evidence" value="ECO:0007669"/>
    <property type="project" value="TreeGrafter"/>
</dbReference>
<evidence type="ECO:0000259" key="6">
    <source>
        <dbReference type="SMART" id="SM00062"/>
    </source>
</evidence>
<dbReference type="SMART" id="SM00062">
    <property type="entry name" value="PBPb"/>
    <property type="match status" value="1"/>
</dbReference>
<dbReference type="GO" id="GO:0030288">
    <property type="term" value="C:outer membrane-bounded periplasmic space"/>
    <property type="evidence" value="ECO:0007669"/>
    <property type="project" value="TreeGrafter"/>
</dbReference>
<dbReference type="GO" id="GO:0005576">
    <property type="term" value="C:extracellular region"/>
    <property type="evidence" value="ECO:0007669"/>
    <property type="project" value="TreeGrafter"/>
</dbReference>
<comment type="similarity">
    <text evidence="1 4">Belongs to the bacterial solute-binding protein 3 family.</text>
</comment>
<keyword evidence="3" id="KW-0732">Signal</keyword>
<feature type="region of interest" description="Disordered" evidence="5">
    <location>
        <begin position="1"/>
        <end position="79"/>
    </location>
</feature>
<protein>
    <submittedName>
        <fullName evidence="7">Glutamate transport system substrate-binding protein</fullName>
    </submittedName>
</protein>
<reference evidence="7 8" key="1">
    <citation type="submission" date="2020-08" db="EMBL/GenBank/DDBJ databases">
        <title>Genomic Encyclopedia of Type Strains, Phase III (KMG-III): the genomes of soil and plant-associated and newly described type strains.</title>
        <authorList>
            <person name="Whitman W."/>
        </authorList>
    </citation>
    <scope>NUCLEOTIDE SEQUENCE [LARGE SCALE GENOMIC DNA]</scope>
    <source>
        <strain evidence="7 8">CECT 8305</strain>
    </source>
</reference>
<feature type="compositionally biased region" description="Low complexity" evidence="5">
    <location>
        <begin position="42"/>
        <end position="53"/>
    </location>
</feature>
<evidence type="ECO:0000313" key="8">
    <source>
        <dbReference type="Proteomes" id="UP000588098"/>
    </source>
</evidence>
<evidence type="ECO:0000256" key="4">
    <source>
        <dbReference type="RuleBase" id="RU003744"/>
    </source>
</evidence>
<proteinExistence type="inferred from homology"/>
<evidence type="ECO:0000256" key="5">
    <source>
        <dbReference type="SAM" id="MobiDB-lite"/>
    </source>
</evidence>
<gene>
    <name evidence="7" type="ORF">FHS42_003326</name>
</gene>
<dbReference type="EMBL" id="JACHJL010000007">
    <property type="protein sequence ID" value="MBB5936251.1"/>
    <property type="molecule type" value="Genomic_DNA"/>
</dbReference>
<dbReference type="CDD" id="cd13690">
    <property type="entry name" value="PBP2_GluB"/>
    <property type="match status" value="1"/>
</dbReference>
<dbReference type="InterPro" id="IPR001638">
    <property type="entry name" value="Solute-binding_3/MltF_N"/>
</dbReference>